<dbReference type="GO" id="GO:0000444">
    <property type="term" value="C:MIS12/MIND type complex"/>
    <property type="evidence" value="ECO:0007669"/>
    <property type="project" value="InterPro"/>
</dbReference>
<evidence type="ECO:0000256" key="10">
    <source>
        <dbReference type="SAM" id="Coils"/>
    </source>
</evidence>
<keyword evidence="8" id="KW-0131">Cell cycle</keyword>
<feature type="coiled-coil region" evidence="10">
    <location>
        <begin position="143"/>
        <end position="170"/>
    </location>
</feature>
<reference evidence="11" key="2">
    <citation type="journal article" date="2022" name="Microbiol. Resour. Announc.">
        <title>Whole-Genome Sequence of Entomortierella parvispora E1425, a Mucoromycotan Fungus Associated with Burkholderiaceae-Related Endosymbiotic Bacteria.</title>
        <authorList>
            <person name="Herlambang A."/>
            <person name="Guo Y."/>
            <person name="Takashima Y."/>
            <person name="Narisawa K."/>
            <person name="Ohta H."/>
            <person name="Nishizawa T."/>
        </authorList>
    </citation>
    <scope>NUCLEOTIDE SEQUENCE</scope>
    <source>
        <strain evidence="11">E1425</strain>
    </source>
</reference>
<proteinExistence type="predicted"/>
<evidence type="ECO:0000256" key="3">
    <source>
        <dbReference type="ARBA" id="ARBA00022454"/>
    </source>
</evidence>
<keyword evidence="4" id="KW-0132">Cell division</keyword>
<dbReference type="InterPro" id="IPR007128">
    <property type="entry name" value="PMF1/Nnf1"/>
</dbReference>
<sequence>MVPAQYMQDQHMDLDHPQEEYQEHQSELAPEPEGKRMTKLRGLLDKALYETLRTCNFDAIQECFPSLAAANPEELRVAHEKVCTFLDVEVHNEFEQIINERSIIFKLNALDRLIEDAEQKGRTAGSSTILNLSPDVAVRARTVPTKEAEIERLKAELERVQLDNRRLGNALNHSKAEQAAIKIDLLESYNEFQEGSKNASSIPIHEMEQLLDAAMLHVQDL</sequence>
<comment type="subcellular location">
    <subcellularLocation>
        <location evidence="2">Chromosome</location>
        <location evidence="2">Centromere</location>
        <location evidence="2">Kinetochore</location>
    </subcellularLocation>
    <subcellularLocation>
        <location evidence="1">Nucleus</location>
    </subcellularLocation>
</comment>
<keyword evidence="9" id="KW-0137">Centromere</keyword>
<evidence type="ECO:0000313" key="11">
    <source>
        <dbReference type="EMBL" id="GJJ68479.1"/>
    </source>
</evidence>
<organism evidence="11 12">
    <name type="scientific">Entomortierella parvispora</name>
    <dbReference type="NCBI Taxonomy" id="205924"/>
    <lineage>
        <taxon>Eukaryota</taxon>
        <taxon>Fungi</taxon>
        <taxon>Fungi incertae sedis</taxon>
        <taxon>Mucoromycota</taxon>
        <taxon>Mortierellomycotina</taxon>
        <taxon>Mortierellomycetes</taxon>
        <taxon>Mortierellales</taxon>
        <taxon>Mortierellaceae</taxon>
        <taxon>Entomortierella</taxon>
    </lineage>
</organism>
<keyword evidence="12" id="KW-1185">Reference proteome</keyword>
<reference evidence="11" key="1">
    <citation type="submission" date="2021-11" db="EMBL/GenBank/DDBJ databases">
        <authorList>
            <person name="Herlambang A."/>
            <person name="Guo Y."/>
            <person name="Takashima Y."/>
            <person name="Nishizawa T."/>
        </authorList>
    </citation>
    <scope>NUCLEOTIDE SEQUENCE</scope>
    <source>
        <strain evidence="11">E1425</strain>
    </source>
</reference>
<keyword evidence="5" id="KW-0498">Mitosis</keyword>
<dbReference type="EMBL" id="BQFW01000001">
    <property type="protein sequence ID" value="GJJ68479.1"/>
    <property type="molecule type" value="Genomic_DNA"/>
</dbReference>
<evidence type="ECO:0000256" key="6">
    <source>
        <dbReference type="ARBA" id="ARBA00022838"/>
    </source>
</evidence>
<dbReference type="PANTHER" id="PTHR15459:SF3">
    <property type="entry name" value="POLYAMINE-MODULATED FACTOR 1"/>
    <property type="match status" value="1"/>
</dbReference>
<evidence type="ECO:0000256" key="5">
    <source>
        <dbReference type="ARBA" id="ARBA00022776"/>
    </source>
</evidence>
<evidence type="ECO:0000256" key="2">
    <source>
        <dbReference type="ARBA" id="ARBA00004629"/>
    </source>
</evidence>
<dbReference type="AlphaFoldDB" id="A0A9P3H1U1"/>
<dbReference type="GO" id="GO:0051301">
    <property type="term" value="P:cell division"/>
    <property type="evidence" value="ECO:0007669"/>
    <property type="project" value="UniProtKB-KW"/>
</dbReference>
<dbReference type="Pfam" id="PF03980">
    <property type="entry name" value="Nnf1"/>
    <property type="match status" value="1"/>
</dbReference>
<comment type="caution">
    <text evidence="11">The sequence shown here is derived from an EMBL/GenBank/DDBJ whole genome shotgun (WGS) entry which is preliminary data.</text>
</comment>
<keyword evidence="3" id="KW-0158">Chromosome</keyword>
<dbReference type="GO" id="GO:0007059">
    <property type="term" value="P:chromosome segregation"/>
    <property type="evidence" value="ECO:0007669"/>
    <property type="project" value="TreeGrafter"/>
</dbReference>
<keyword evidence="6" id="KW-0995">Kinetochore</keyword>
<gene>
    <name evidence="11" type="ORF">EMPS_00825</name>
</gene>
<protein>
    <submittedName>
        <fullName evidence="11">Kinetochore protein NNF1</fullName>
    </submittedName>
</protein>
<dbReference type="OrthoDB" id="18453at2759"/>
<name>A0A9P3H1U1_9FUNG</name>
<keyword evidence="7" id="KW-0539">Nucleus</keyword>
<evidence type="ECO:0000256" key="8">
    <source>
        <dbReference type="ARBA" id="ARBA00023306"/>
    </source>
</evidence>
<keyword evidence="10" id="KW-0175">Coiled coil</keyword>
<evidence type="ECO:0000256" key="7">
    <source>
        <dbReference type="ARBA" id="ARBA00023242"/>
    </source>
</evidence>
<accession>A0A9P3H1U1</accession>
<evidence type="ECO:0000256" key="1">
    <source>
        <dbReference type="ARBA" id="ARBA00004123"/>
    </source>
</evidence>
<evidence type="ECO:0000256" key="4">
    <source>
        <dbReference type="ARBA" id="ARBA00022618"/>
    </source>
</evidence>
<evidence type="ECO:0000256" key="9">
    <source>
        <dbReference type="ARBA" id="ARBA00023328"/>
    </source>
</evidence>
<evidence type="ECO:0000313" key="12">
    <source>
        <dbReference type="Proteomes" id="UP000827284"/>
    </source>
</evidence>
<dbReference type="GO" id="GO:0005634">
    <property type="term" value="C:nucleus"/>
    <property type="evidence" value="ECO:0007669"/>
    <property type="project" value="UniProtKB-SubCell"/>
</dbReference>
<dbReference type="Proteomes" id="UP000827284">
    <property type="component" value="Unassembled WGS sequence"/>
</dbReference>
<dbReference type="PANTHER" id="PTHR15459">
    <property type="entry name" value="POLYAMINE-MODULATED FACTOR 1"/>
    <property type="match status" value="1"/>
</dbReference>